<organism evidence="1 2">
    <name type="scientific">Nonomuraea typhae</name>
    <dbReference type="NCBI Taxonomy" id="2603600"/>
    <lineage>
        <taxon>Bacteria</taxon>
        <taxon>Bacillati</taxon>
        <taxon>Actinomycetota</taxon>
        <taxon>Actinomycetes</taxon>
        <taxon>Streptosporangiales</taxon>
        <taxon>Streptosporangiaceae</taxon>
        <taxon>Nonomuraea</taxon>
    </lineage>
</organism>
<dbReference type="EMBL" id="JBITGY010000001">
    <property type="protein sequence ID" value="MFI6495979.1"/>
    <property type="molecule type" value="Genomic_DNA"/>
</dbReference>
<comment type="caution">
    <text evidence="1">The sequence shown here is derived from an EMBL/GenBank/DDBJ whole genome shotgun (WGS) entry which is preliminary data.</text>
</comment>
<accession>A0ABW7YNB1</accession>
<gene>
    <name evidence="1" type="ORF">ACIBG2_01260</name>
</gene>
<proteinExistence type="predicted"/>
<name>A0ABW7YNB1_9ACTN</name>
<evidence type="ECO:0000313" key="1">
    <source>
        <dbReference type="EMBL" id="MFI6495979.1"/>
    </source>
</evidence>
<dbReference type="Proteomes" id="UP001612741">
    <property type="component" value="Unassembled WGS sequence"/>
</dbReference>
<dbReference type="RefSeq" id="WP_397077819.1">
    <property type="nucleotide sequence ID" value="NZ_JBITGY010000001.1"/>
</dbReference>
<evidence type="ECO:0000313" key="2">
    <source>
        <dbReference type="Proteomes" id="UP001612741"/>
    </source>
</evidence>
<sequence>MTSKLPQAKTPSTAIARVLRALGLTQGQDFSLYGLYNDVTKNGVRTRERYATAVSLRTPKAESAVWEHAEKIEQGTHAEGWGFVIRLRKTDKDNMYSFVSNFGTSNVAEVRAASQAIAAAAQGLDEDLPTEPPTAPESGVIECACCGMPHMSADIRKPSYCEACADEDCEGTHPEAWHCESGECDGTGCDENGHEQARNKPVITIDLVETGRVTGWVDFSSYGDDFPVAGREENGEWLIYAGLSDEYNANGASLAVAVRRLAESIGLTGTAKIGNKIKHTEKIISLSV</sequence>
<keyword evidence="2" id="KW-1185">Reference proteome</keyword>
<reference evidence="1 2" key="1">
    <citation type="submission" date="2024-10" db="EMBL/GenBank/DDBJ databases">
        <title>The Natural Products Discovery Center: Release of the First 8490 Sequenced Strains for Exploring Actinobacteria Biosynthetic Diversity.</title>
        <authorList>
            <person name="Kalkreuter E."/>
            <person name="Kautsar S.A."/>
            <person name="Yang D."/>
            <person name="Bader C.D."/>
            <person name="Teijaro C.N."/>
            <person name="Fluegel L."/>
            <person name="Davis C.M."/>
            <person name="Simpson J.R."/>
            <person name="Lauterbach L."/>
            <person name="Steele A.D."/>
            <person name="Gui C."/>
            <person name="Meng S."/>
            <person name="Li G."/>
            <person name="Viehrig K."/>
            <person name="Ye F."/>
            <person name="Su P."/>
            <person name="Kiefer A.F."/>
            <person name="Nichols A."/>
            <person name="Cepeda A.J."/>
            <person name="Yan W."/>
            <person name="Fan B."/>
            <person name="Jiang Y."/>
            <person name="Adhikari A."/>
            <person name="Zheng C.-J."/>
            <person name="Schuster L."/>
            <person name="Cowan T.M."/>
            <person name="Smanski M.J."/>
            <person name="Chevrette M.G."/>
            <person name="De Carvalho L.P.S."/>
            <person name="Shen B."/>
        </authorList>
    </citation>
    <scope>NUCLEOTIDE SEQUENCE [LARGE SCALE GENOMIC DNA]</scope>
    <source>
        <strain evidence="1 2">NPDC050545</strain>
    </source>
</reference>
<protein>
    <submittedName>
        <fullName evidence="1">Uncharacterized protein</fullName>
    </submittedName>
</protein>